<comment type="caution">
    <text evidence="2">The sequence shown here is derived from an EMBL/GenBank/DDBJ whole genome shotgun (WGS) entry which is preliminary data.</text>
</comment>
<protein>
    <submittedName>
        <fullName evidence="2">Uncharacterized protein</fullName>
    </submittedName>
</protein>
<feature type="transmembrane region" description="Helical" evidence="1">
    <location>
        <begin position="113"/>
        <end position="134"/>
    </location>
</feature>
<evidence type="ECO:0000313" key="2">
    <source>
        <dbReference type="EMBL" id="KAF7364964.1"/>
    </source>
</evidence>
<feature type="transmembrane region" description="Helical" evidence="1">
    <location>
        <begin position="220"/>
        <end position="240"/>
    </location>
</feature>
<accession>A0A8H6YTL6</accession>
<evidence type="ECO:0000313" key="3">
    <source>
        <dbReference type="Proteomes" id="UP000620124"/>
    </source>
</evidence>
<keyword evidence="1" id="KW-0472">Membrane</keyword>
<organism evidence="2 3">
    <name type="scientific">Mycena venus</name>
    <dbReference type="NCBI Taxonomy" id="2733690"/>
    <lineage>
        <taxon>Eukaryota</taxon>
        <taxon>Fungi</taxon>
        <taxon>Dikarya</taxon>
        <taxon>Basidiomycota</taxon>
        <taxon>Agaricomycotina</taxon>
        <taxon>Agaricomycetes</taxon>
        <taxon>Agaricomycetidae</taxon>
        <taxon>Agaricales</taxon>
        <taxon>Marasmiineae</taxon>
        <taxon>Mycenaceae</taxon>
        <taxon>Mycena</taxon>
    </lineage>
</organism>
<feature type="transmembrane region" description="Helical" evidence="1">
    <location>
        <begin position="20"/>
        <end position="41"/>
    </location>
</feature>
<dbReference type="Proteomes" id="UP000620124">
    <property type="component" value="Unassembled WGS sequence"/>
</dbReference>
<keyword evidence="1" id="KW-0812">Transmembrane</keyword>
<keyword evidence="3" id="KW-1185">Reference proteome</keyword>
<feature type="transmembrane region" description="Helical" evidence="1">
    <location>
        <begin position="50"/>
        <end position="72"/>
    </location>
</feature>
<gene>
    <name evidence="2" type="ORF">MVEN_00367200</name>
</gene>
<proteinExistence type="predicted"/>
<keyword evidence="1" id="KW-1133">Transmembrane helix</keyword>
<evidence type="ECO:0000256" key="1">
    <source>
        <dbReference type="SAM" id="Phobius"/>
    </source>
</evidence>
<feature type="transmembrane region" description="Helical" evidence="1">
    <location>
        <begin position="141"/>
        <end position="160"/>
    </location>
</feature>
<dbReference type="EMBL" id="JACAZI010000003">
    <property type="protein sequence ID" value="KAF7364964.1"/>
    <property type="molecule type" value="Genomic_DNA"/>
</dbReference>
<reference evidence="2" key="1">
    <citation type="submission" date="2020-05" db="EMBL/GenBank/DDBJ databases">
        <title>Mycena genomes resolve the evolution of fungal bioluminescence.</title>
        <authorList>
            <person name="Tsai I.J."/>
        </authorList>
    </citation>
    <scope>NUCLEOTIDE SEQUENCE</scope>
    <source>
        <strain evidence="2">CCC161011</strain>
    </source>
</reference>
<feature type="transmembrane region" description="Helical" evidence="1">
    <location>
        <begin position="252"/>
        <end position="274"/>
    </location>
</feature>
<name>A0A8H6YTL6_9AGAR</name>
<feature type="transmembrane region" description="Helical" evidence="1">
    <location>
        <begin position="180"/>
        <end position="199"/>
    </location>
</feature>
<sequence length="298" mass="32512">MGSAVSETGWAIVLSEIIKSATSLFLNGICILLALQACYFLNRRESSRRGVLICAMIVACAFAIVQMCYQVAFTTMLVRLLHVAEIAETANAQKQSQASILHLAQIKSAWDRFLLLTNNFAADSLFIYRCYLIWGQSCHKRLVIGIPMLLLLFTTIFGVATTGSSFPAHLSADYALVVELSMIATNILLTGLTAGRIWWKRRHLRVIGETKLIKRHNTAIAMLLESSALYLVFIFTFLLAQNLGGPSAFDSSGISVLCGASGQLMNLIPALVIVRVSFARSVDVDPTAGNMGLVSPVY</sequence>
<dbReference type="AlphaFoldDB" id="A0A8H6YTL6"/>
<dbReference type="OrthoDB" id="2907435at2759"/>